<dbReference type="EMBL" id="EQ973213">
    <property type="protein sequence ID" value="EFR52310.1"/>
    <property type="molecule type" value="Genomic_DNA"/>
</dbReference>
<sequence>MTQTVLKRSFKDKTYAPNNFSDGAYKLTLLIPLLYHLLSIHKHQTFCIKKT</sequence>
<accession>A0ABN0BHA9</accession>
<keyword evidence="2" id="KW-1185">Reference proteome</keyword>
<reference evidence="1 2" key="1">
    <citation type="submission" date="2008-12" db="EMBL/GenBank/DDBJ databases">
        <title>Annotation of Bacteroides fragilis strain 3_1_12.</title>
        <authorList>
            <consortium name="The Broad Institute Genome Sequencing Platform"/>
            <person name="Ward D."/>
            <person name="Young S.K."/>
            <person name="Kodira C.D."/>
            <person name="Zeng Q."/>
            <person name="Koehrsen M."/>
            <person name="Alvarado L."/>
            <person name="Berlin A."/>
            <person name="Borenstein D."/>
            <person name="Chen Z."/>
            <person name="Engels R."/>
            <person name="Freedman E."/>
            <person name="Gellesch M."/>
            <person name="Goldberg J."/>
            <person name="Griggs A."/>
            <person name="Gujja S."/>
            <person name="Heiman D."/>
            <person name="Hepburn T."/>
            <person name="Howarth C."/>
            <person name="Jen D."/>
            <person name="Larson L."/>
            <person name="Lewis B."/>
            <person name="Mehta T."/>
            <person name="Park D."/>
            <person name="Pearson M."/>
            <person name="Roberts A."/>
            <person name="Saif S."/>
            <person name="Shea T."/>
            <person name="Shenoy N."/>
            <person name="Sisk P."/>
            <person name="Stolte C."/>
            <person name="Sykes S."/>
            <person name="Walk T."/>
            <person name="White J."/>
            <person name="Yandava C."/>
            <person name="Allen-Vercoe E."/>
            <person name="Strauss J."/>
            <person name="Ambrose C."/>
            <person name="Lander E."/>
            <person name="Nusbaum C."/>
            <person name="Galagan J."/>
            <person name="Birren B."/>
        </authorList>
    </citation>
    <scope>NUCLEOTIDE SEQUENCE [LARGE SCALE GENOMIC DNA]</scope>
    <source>
        <strain evidence="1 2">3_1_12</strain>
    </source>
</reference>
<evidence type="ECO:0000313" key="1">
    <source>
        <dbReference type="EMBL" id="EFR52310.1"/>
    </source>
</evidence>
<organism evidence="1 2">
    <name type="scientific">Bacteroides fragilis 3_1_12</name>
    <dbReference type="NCBI Taxonomy" id="457424"/>
    <lineage>
        <taxon>Bacteria</taxon>
        <taxon>Pseudomonadati</taxon>
        <taxon>Bacteroidota</taxon>
        <taxon>Bacteroidia</taxon>
        <taxon>Bacteroidales</taxon>
        <taxon>Bacteroidaceae</taxon>
        <taxon>Bacteroides</taxon>
    </lineage>
</organism>
<evidence type="ECO:0000313" key="2">
    <source>
        <dbReference type="Proteomes" id="UP000005101"/>
    </source>
</evidence>
<gene>
    <name evidence="1" type="ORF">BFAG_01004</name>
</gene>
<protein>
    <submittedName>
        <fullName evidence="1">Uncharacterized protein</fullName>
    </submittedName>
</protein>
<proteinExistence type="predicted"/>
<name>A0ABN0BHA9_BACFG</name>
<dbReference type="Proteomes" id="UP000005101">
    <property type="component" value="Unassembled WGS sequence"/>
</dbReference>